<evidence type="ECO:0000256" key="1">
    <source>
        <dbReference type="ARBA" id="ARBA00010641"/>
    </source>
</evidence>
<sequence length="176" mass="20841">MEINYALIVRRFEEYFDLWSSKVYQYAVHKTKSSYLAEETVQRVFIKLWKNMSDKNIDATIESQIFCITRTVVIDLVKAEYNRKKLLDHDQTFVLRHSPQDDFYAKQLTSTLHEIVDKLPEKRKEIFMLSRFSNLSHKEIADKLAISTKTVENQLTLALKTIRKALLFSMLVQIIF</sequence>
<evidence type="ECO:0000256" key="3">
    <source>
        <dbReference type="ARBA" id="ARBA00023082"/>
    </source>
</evidence>
<dbReference type="Pfam" id="PF08281">
    <property type="entry name" value="Sigma70_r4_2"/>
    <property type="match status" value="1"/>
</dbReference>
<keyword evidence="3" id="KW-0731">Sigma factor</keyword>
<feature type="domain" description="RNA polymerase sigma factor 70 region 4 type 2" evidence="5">
    <location>
        <begin position="112"/>
        <end position="161"/>
    </location>
</feature>
<dbReference type="InterPro" id="IPR013324">
    <property type="entry name" value="RNA_pol_sigma_r3/r4-like"/>
</dbReference>
<organism evidence="6 7">
    <name type="scientific">Sphingobacterium siyangense</name>
    <dbReference type="NCBI Taxonomy" id="459529"/>
    <lineage>
        <taxon>Bacteria</taxon>
        <taxon>Pseudomonadati</taxon>
        <taxon>Bacteroidota</taxon>
        <taxon>Sphingobacteriia</taxon>
        <taxon>Sphingobacteriales</taxon>
        <taxon>Sphingobacteriaceae</taxon>
        <taxon>Sphingobacterium</taxon>
    </lineage>
</organism>
<dbReference type="InterPro" id="IPR013249">
    <property type="entry name" value="RNA_pol_sigma70_r4_t2"/>
</dbReference>
<evidence type="ECO:0000313" key="7">
    <source>
        <dbReference type="Proteomes" id="UP000286402"/>
    </source>
</evidence>
<dbReference type="InterPro" id="IPR039425">
    <property type="entry name" value="RNA_pol_sigma-70-like"/>
</dbReference>
<keyword evidence="2" id="KW-0805">Transcription regulation</keyword>
<dbReference type="Proteomes" id="UP000286402">
    <property type="component" value="Unassembled WGS sequence"/>
</dbReference>
<reference evidence="6 7" key="1">
    <citation type="submission" date="2016-07" db="EMBL/GenBank/DDBJ databases">
        <title>Genome analysis of Sphingobacterium siyangense T12B17.</title>
        <authorList>
            <person name="Xu D."/>
            <person name="Su Y."/>
            <person name="Zheng S."/>
        </authorList>
    </citation>
    <scope>NUCLEOTIDE SEQUENCE [LARGE SCALE GENOMIC DNA]</scope>
    <source>
        <strain evidence="6 7">T12B17</strain>
    </source>
</reference>
<evidence type="ECO:0000313" key="6">
    <source>
        <dbReference type="EMBL" id="RKF33190.1"/>
    </source>
</evidence>
<accession>A0A420FJS7</accession>
<dbReference type="AlphaFoldDB" id="A0A420FJS7"/>
<comment type="caution">
    <text evidence="6">The sequence shown here is derived from an EMBL/GenBank/DDBJ whole genome shotgun (WGS) entry which is preliminary data.</text>
</comment>
<keyword evidence="7" id="KW-1185">Reference proteome</keyword>
<protein>
    <recommendedName>
        <fullName evidence="5">RNA polymerase sigma factor 70 region 4 type 2 domain-containing protein</fullName>
    </recommendedName>
</protein>
<dbReference type="EMBL" id="MCAQ01000026">
    <property type="protein sequence ID" value="RKF33190.1"/>
    <property type="molecule type" value="Genomic_DNA"/>
</dbReference>
<evidence type="ECO:0000256" key="4">
    <source>
        <dbReference type="ARBA" id="ARBA00023163"/>
    </source>
</evidence>
<proteinExistence type="inferred from homology"/>
<evidence type="ECO:0000256" key="2">
    <source>
        <dbReference type="ARBA" id="ARBA00023015"/>
    </source>
</evidence>
<dbReference type="NCBIfam" id="TIGR02937">
    <property type="entry name" value="sigma70-ECF"/>
    <property type="match status" value="1"/>
</dbReference>
<comment type="similarity">
    <text evidence="1">Belongs to the sigma-70 factor family. ECF subfamily.</text>
</comment>
<dbReference type="PANTHER" id="PTHR43133:SF46">
    <property type="entry name" value="RNA POLYMERASE SIGMA-70 FACTOR ECF SUBFAMILY"/>
    <property type="match status" value="1"/>
</dbReference>
<dbReference type="GO" id="GO:0016987">
    <property type="term" value="F:sigma factor activity"/>
    <property type="evidence" value="ECO:0007669"/>
    <property type="project" value="UniProtKB-KW"/>
</dbReference>
<dbReference type="InterPro" id="IPR014284">
    <property type="entry name" value="RNA_pol_sigma-70_dom"/>
</dbReference>
<dbReference type="SUPFAM" id="SSF88946">
    <property type="entry name" value="Sigma2 domain of RNA polymerase sigma factors"/>
    <property type="match status" value="1"/>
</dbReference>
<dbReference type="Gene3D" id="1.10.10.10">
    <property type="entry name" value="Winged helix-like DNA-binding domain superfamily/Winged helix DNA-binding domain"/>
    <property type="match status" value="1"/>
</dbReference>
<evidence type="ECO:0000259" key="5">
    <source>
        <dbReference type="Pfam" id="PF08281"/>
    </source>
</evidence>
<dbReference type="RefSeq" id="WP_120335467.1">
    <property type="nucleotide sequence ID" value="NZ_CP070350.1"/>
</dbReference>
<dbReference type="CDD" id="cd06171">
    <property type="entry name" value="Sigma70_r4"/>
    <property type="match status" value="1"/>
</dbReference>
<name>A0A420FJS7_9SPHI</name>
<dbReference type="InterPro" id="IPR013325">
    <property type="entry name" value="RNA_pol_sigma_r2"/>
</dbReference>
<gene>
    <name evidence="6" type="ORF">BCY89_13235</name>
</gene>
<keyword evidence="4" id="KW-0804">Transcription</keyword>
<dbReference type="GO" id="GO:0003677">
    <property type="term" value="F:DNA binding"/>
    <property type="evidence" value="ECO:0007669"/>
    <property type="project" value="InterPro"/>
</dbReference>
<dbReference type="InterPro" id="IPR036388">
    <property type="entry name" value="WH-like_DNA-bd_sf"/>
</dbReference>
<dbReference type="SUPFAM" id="SSF88659">
    <property type="entry name" value="Sigma3 and sigma4 domains of RNA polymerase sigma factors"/>
    <property type="match status" value="1"/>
</dbReference>
<dbReference type="GO" id="GO:0006352">
    <property type="term" value="P:DNA-templated transcription initiation"/>
    <property type="evidence" value="ECO:0007669"/>
    <property type="project" value="InterPro"/>
</dbReference>
<dbReference type="Gene3D" id="1.10.1740.10">
    <property type="match status" value="1"/>
</dbReference>
<dbReference type="PANTHER" id="PTHR43133">
    <property type="entry name" value="RNA POLYMERASE ECF-TYPE SIGMA FACTO"/>
    <property type="match status" value="1"/>
</dbReference>